<dbReference type="AlphaFoldDB" id="A0A8D5ZER7"/>
<feature type="region of interest" description="Disordered" evidence="1">
    <location>
        <begin position="1"/>
        <end position="49"/>
    </location>
</feature>
<accession>A0A8D5ZER7</accession>
<dbReference type="EMBL" id="AP024597">
    <property type="protein sequence ID" value="BCU69838.1"/>
    <property type="molecule type" value="Genomic_DNA"/>
</dbReference>
<feature type="compositionally biased region" description="Basic and acidic residues" evidence="1">
    <location>
        <begin position="20"/>
        <end position="29"/>
    </location>
</feature>
<organism evidence="2 3">
    <name type="scientific">Stygiolobus caldivivus</name>
    <dbReference type="NCBI Taxonomy" id="2824673"/>
    <lineage>
        <taxon>Archaea</taxon>
        <taxon>Thermoproteota</taxon>
        <taxon>Thermoprotei</taxon>
        <taxon>Sulfolobales</taxon>
        <taxon>Sulfolobaceae</taxon>
        <taxon>Stygiolobus</taxon>
    </lineage>
</organism>
<protein>
    <submittedName>
        <fullName evidence="2">Uncharacterized protein</fullName>
    </submittedName>
</protein>
<dbReference type="PANTHER" id="PTHR33293">
    <property type="entry name" value="INSERTION ELEMENT IS1 1 PROTEIN INSB-RELATED"/>
    <property type="match status" value="1"/>
</dbReference>
<dbReference type="PANTHER" id="PTHR33293:SF1">
    <property type="entry name" value="INSERTION ELEMENT IS1 1 PROTEIN INSB-RELATED"/>
    <property type="match status" value="1"/>
</dbReference>
<gene>
    <name evidence="2" type="ORF">KN1_11350</name>
</gene>
<keyword evidence="3" id="KW-1185">Reference proteome</keyword>
<sequence length="178" mass="20800">MNVSPRQERPPYPSCKSNRVVKDDQLEGKHKYKTRGKTSYQATNHKVGKEQKERVLKEYTDWVSMRETAVERKPLTTIHSLIRRKGVEAYAYLLLLQERLEDFTAKTTVLDESWTYVGAKRGRKREDLRVWNTLAGVPSSITGDRGFRAFSYLWDPLPESRVYYTDGHSVYRVRPRSG</sequence>
<dbReference type="Proteomes" id="UP000825123">
    <property type="component" value="Chromosome"/>
</dbReference>
<evidence type="ECO:0000256" key="1">
    <source>
        <dbReference type="SAM" id="MobiDB-lite"/>
    </source>
</evidence>
<reference evidence="2 3" key="1">
    <citation type="submission" date="2021-04" db="EMBL/GenBank/DDBJ databases">
        <title>Complete genome sequence of Stygiolobus sp. KN-1.</title>
        <authorList>
            <person name="Nakamura K."/>
            <person name="Sakai H."/>
            <person name="Kurosawa N."/>
        </authorList>
    </citation>
    <scope>NUCLEOTIDE SEQUENCE [LARGE SCALE GENOMIC DNA]</scope>
    <source>
        <strain evidence="2 3">KN-1</strain>
    </source>
</reference>
<dbReference type="InterPro" id="IPR051354">
    <property type="entry name" value="Transposase_27_IS1"/>
</dbReference>
<dbReference type="KEGG" id="csty:KN1_11350"/>
<evidence type="ECO:0000313" key="2">
    <source>
        <dbReference type="EMBL" id="BCU69838.1"/>
    </source>
</evidence>
<evidence type="ECO:0000313" key="3">
    <source>
        <dbReference type="Proteomes" id="UP000825123"/>
    </source>
</evidence>
<proteinExistence type="predicted"/>
<name>A0A8D5ZER7_9CREN</name>